<organism evidence="1 2">
    <name type="scientific">Dubosiella muris</name>
    <dbReference type="NCBI Taxonomy" id="3038133"/>
    <lineage>
        <taxon>Bacteria</taxon>
        <taxon>Bacillati</taxon>
        <taxon>Bacillota</taxon>
        <taxon>Erysipelotrichia</taxon>
        <taxon>Erysipelotrichales</taxon>
        <taxon>Erysipelotrichaceae</taxon>
        <taxon>Dubosiella</taxon>
    </lineage>
</organism>
<reference evidence="1" key="1">
    <citation type="submission" date="2019-04" db="EMBL/GenBank/DDBJ databases">
        <title>Microbes associate with the intestines of laboratory mice.</title>
        <authorList>
            <person name="Navarre W."/>
            <person name="Wong E."/>
            <person name="Huang K."/>
            <person name="Tropini C."/>
            <person name="Ng K."/>
            <person name="Yu B."/>
        </authorList>
    </citation>
    <scope>NUCLEOTIDE SEQUENCE</scope>
    <source>
        <strain evidence="1">NM09_H32</strain>
    </source>
</reference>
<proteinExistence type="predicted"/>
<evidence type="ECO:0000313" key="1">
    <source>
        <dbReference type="EMBL" id="TGY65446.1"/>
    </source>
</evidence>
<keyword evidence="2" id="KW-1185">Reference proteome</keyword>
<sequence length="434" mass="49189">MNTLKRIYRENMEANQIDPSLYARYRVKQGLRNENGTGVKVGLTKICDVVGYQMIHGHKHNIDGQLIYRGYSVRDLVKMQSKKPVQGYETVAFLLIFGKLPTDQELALFRQALHDAVNADFIQVEYETSNLLNALQIEILKLYGSDPNPDRDSLEERMSKGISILGSIPLFVFSNYHHKRFDAYPLSDKGLAENILALARQSDAYTIQEARVMDTLLMLHADHGGGNNSTFANVVITSTGTDIYSCMSAAIGSLKGPRHGGAAEKMSGQCEMILELCQNGWDDQMLEEIAYKLLAKELYDKSGLIYGIGHAIYTKSDPRAVLIKEECRKLAYEQGYEEEFEIFSHFEQAAKKAMKRCKGIECCANVDFYSGFAYRMLHIEPSLFTSLFAIARTAGWIAHHLENRQSNRKLIRPANIYVGERKEWNESDDYCISR</sequence>
<accession>A0AC61R631</accession>
<gene>
    <name evidence="1" type="ORF">E5336_08490</name>
</gene>
<comment type="caution">
    <text evidence="1">The sequence shown here is derived from an EMBL/GenBank/DDBJ whole genome shotgun (WGS) entry which is preliminary data.</text>
</comment>
<dbReference type="EMBL" id="SRYG01000017">
    <property type="protein sequence ID" value="TGY65446.1"/>
    <property type="molecule type" value="Genomic_DNA"/>
</dbReference>
<dbReference type="Proteomes" id="UP000308836">
    <property type="component" value="Unassembled WGS sequence"/>
</dbReference>
<evidence type="ECO:0000313" key="2">
    <source>
        <dbReference type="Proteomes" id="UP000308836"/>
    </source>
</evidence>
<name>A0AC61R631_9FIRM</name>
<protein>
    <submittedName>
        <fullName evidence="1">Citrate synthase</fullName>
    </submittedName>
</protein>